<feature type="compositionally biased region" description="Low complexity" evidence="1">
    <location>
        <begin position="263"/>
        <end position="281"/>
    </location>
</feature>
<dbReference type="Pfam" id="PF12770">
    <property type="entry name" value="CHAT"/>
    <property type="match status" value="1"/>
</dbReference>
<organism evidence="3 4">
    <name type="scientific">Streptomyces qinglanensis</name>
    <dbReference type="NCBI Taxonomy" id="943816"/>
    <lineage>
        <taxon>Bacteria</taxon>
        <taxon>Bacillati</taxon>
        <taxon>Actinomycetota</taxon>
        <taxon>Actinomycetes</taxon>
        <taxon>Kitasatosporales</taxon>
        <taxon>Streptomycetaceae</taxon>
        <taxon>Streptomyces</taxon>
    </lineage>
</organism>
<comment type="caution">
    <text evidence="3">The sequence shown here is derived from an EMBL/GenBank/DDBJ whole genome shotgun (WGS) entry which is preliminary data.</text>
</comment>
<proteinExistence type="predicted"/>
<feature type="region of interest" description="Disordered" evidence="1">
    <location>
        <begin position="222"/>
        <end position="366"/>
    </location>
</feature>
<feature type="compositionally biased region" description="Low complexity" evidence="1">
    <location>
        <begin position="224"/>
        <end position="237"/>
    </location>
</feature>
<feature type="domain" description="CHAT" evidence="2">
    <location>
        <begin position="941"/>
        <end position="1251"/>
    </location>
</feature>
<feature type="compositionally biased region" description="Pro residues" evidence="1">
    <location>
        <begin position="332"/>
        <end position="359"/>
    </location>
</feature>
<feature type="region of interest" description="Disordered" evidence="1">
    <location>
        <begin position="1249"/>
        <end position="1279"/>
    </location>
</feature>
<reference evidence="3 4" key="1">
    <citation type="journal article" date="2016" name="Front. Microbiol.">
        <title>Comparative Genomics Analysis of Streptomyces Species Reveals Their Adaptation to the Marine Environment and Their Diversity at the Genomic Level.</title>
        <authorList>
            <person name="Tian X."/>
            <person name="Zhang Z."/>
            <person name="Yang T."/>
            <person name="Chen M."/>
            <person name="Li J."/>
            <person name="Chen F."/>
            <person name="Yang J."/>
            <person name="Li W."/>
            <person name="Zhang B."/>
            <person name="Zhang Z."/>
            <person name="Wu J."/>
            <person name="Zhang C."/>
            <person name="Long L."/>
            <person name="Xiao J."/>
        </authorList>
    </citation>
    <scope>NUCLEOTIDE SEQUENCE [LARGE SCALE GENOMIC DNA]</scope>
    <source>
        <strain evidence="3 4">SCSIO M10379</strain>
    </source>
</reference>
<dbReference type="InterPro" id="IPR024983">
    <property type="entry name" value="CHAT_dom"/>
</dbReference>
<gene>
    <name evidence="3" type="ORF">AN217_21320</name>
</gene>
<evidence type="ECO:0000313" key="3">
    <source>
        <dbReference type="EMBL" id="OEU99918.1"/>
    </source>
</evidence>
<dbReference type="AlphaFoldDB" id="A0A1E7K7L4"/>
<evidence type="ECO:0000259" key="2">
    <source>
        <dbReference type="Pfam" id="PF12770"/>
    </source>
</evidence>
<dbReference type="RefSeq" id="WP_069992608.1">
    <property type="nucleotide sequence ID" value="NZ_LJGV01000022.1"/>
</dbReference>
<name>A0A1E7K7L4_9ACTN</name>
<feature type="compositionally biased region" description="Low complexity" evidence="1">
    <location>
        <begin position="293"/>
        <end position="313"/>
    </location>
</feature>
<evidence type="ECO:0000313" key="4">
    <source>
        <dbReference type="Proteomes" id="UP000175829"/>
    </source>
</evidence>
<protein>
    <recommendedName>
        <fullName evidence="2">CHAT domain-containing protein</fullName>
    </recommendedName>
</protein>
<dbReference type="Proteomes" id="UP000175829">
    <property type="component" value="Unassembled WGS sequence"/>
</dbReference>
<feature type="region of interest" description="Disordered" evidence="1">
    <location>
        <begin position="764"/>
        <end position="786"/>
    </location>
</feature>
<evidence type="ECO:0000256" key="1">
    <source>
        <dbReference type="SAM" id="MobiDB-lite"/>
    </source>
</evidence>
<accession>A0A1E7K7L4</accession>
<dbReference type="EMBL" id="LJGV01000022">
    <property type="protein sequence ID" value="OEU99918.1"/>
    <property type="molecule type" value="Genomic_DNA"/>
</dbReference>
<dbReference type="PATRIC" id="fig|943816.4.peg.3803"/>
<sequence length="1279" mass="131242">MNGEETGGVAGLRAWAADAAERAKRLLPAVRGGAVPSGAYDASVAELEQLAPLLDHDPGLRSAVSVWLGGALAARSLAGRGGPGDRERAEALLRAVRDRGTEQGAVAGEEDRRWAAFFLLPLVSPLQMQPGASGGAPDLSAYAAWAARTGPAGMARAAAELQTLTEEVLELPLPEDFLAQLRQMHRATTAPSGPSLSDLIATMTPAGSPFAEQMRQTMENAFDASGGSAGSSTASAAPPGPPDREPAGRGPGQDRGPDPAPGPDSASEPDAASGSEAAPEPDAVPEQGRSPEAEPASRPAPGAPSGHSGASRGTGSPPSAERTDAAGAATEPGPPPPAGPPPGPSPDSVPPPSGPPPSPGLGLTPDDIRRLTAAMDAVHATTWGLEDVLKGGDHEALDALLRRLRAVQDQPPPGPDPTDALESLRALLLNISPGAGGTHEDTSAGRAHLATVVDHLGSLAGVLPAGAGDPAVWGRAFALYTRVIAAGETEDVHMLRELVAEAEALEESVPEDEPFRCAVLWALGAAVARLGIVTGDRTTVLRALPHIEAGHAGMSALPFADELPLPPLPDLDLLRAGLGGDPAPMHEHVPAPPDAAPEELHTAALDLALRFSLTRDPALLDALIGQLERVRDRVREGRAPRIAADALWKLAQAYRERGVLKDDVTDIAALEAAKEALTALAADVLLQAGAEHGLLAARSGANRGVQAALWAASQGRLHDAVAVLELGRALVLHAASTSSAVPELLEAAGHHELAEQWRAARRAAGDGEVSDAGTGTGGDGVPGRMPSSLRRRALEALGYRDEDGLLGTPSLGALSDGLADSGADALLYLVPGEGENPGVVLVVAPRLGAAVGVAPLLSGAGSGPLESYLDATAARDAAAESGRPADPSAERTWDEALAALCDWAHQVLDPVLGGVREGLAEERPAEEREAEEQPTAEGARADGLLRIVLVPCGRLGIVPWHAASREGAAGREHLCRTTVVSYAASGGEFLRSVRRAPRDPAAAPVLLADPGMDLAHAEVEVMALRDAFYREARMCGGIFELPEEELLPGTPEDVLAFLADGASLLHVASHGSAGPRPTVSALHLAAPGDTGAPAADGAASGNGPDAGLLTVTRLLDRPSARGGADRGHATRTGAGDGAPLVVLSACQTDLSTRDHDEALTLTTAFVSRGARDVVGSRWRTDDAVSALLMAVFHHYVTVDGLGPADALRAAQLWMLDPDRKNPGSLRGPLLRQTERPDLDRARFWAAFIHQGHPGPGRTKPDAGRGAGRGGGGDERRRCG</sequence>